<evidence type="ECO:0000256" key="8">
    <source>
        <dbReference type="ARBA" id="ARBA00018836"/>
    </source>
</evidence>
<evidence type="ECO:0000256" key="14">
    <source>
        <dbReference type="HAMAP-Rule" id="MF_00180"/>
    </source>
</evidence>
<dbReference type="HAMAP" id="MF_00180">
    <property type="entry name" value="RibB"/>
    <property type="match status" value="1"/>
</dbReference>
<evidence type="ECO:0000256" key="15">
    <source>
        <dbReference type="RuleBase" id="RU003843"/>
    </source>
</evidence>
<dbReference type="PANTHER" id="PTHR21327">
    <property type="entry name" value="GTP CYCLOHYDROLASE II-RELATED"/>
    <property type="match status" value="1"/>
</dbReference>
<feature type="binding site" evidence="14">
    <location>
        <begin position="138"/>
        <end position="142"/>
    </location>
    <ligand>
        <name>D-ribulose 5-phosphate</name>
        <dbReference type="ChEBI" id="CHEBI:58121"/>
    </ligand>
</feature>
<dbReference type="EC" id="4.1.99.12" evidence="7 14"/>
<comment type="similarity">
    <text evidence="6">In the C-terminal section; belongs to the GTP cyclohydrolase II family.</text>
</comment>
<organism evidence="16 17">
    <name type="scientific">Pararhodobacter aggregans</name>
    <dbReference type="NCBI Taxonomy" id="404875"/>
    <lineage>
        <taxon>Bacteria</taxon>
        <taxon>Pseudomonadati</taxon>
        <taxon>Pseudomonadota</taxon>
        <taxon>Alphaproteobacteria</taxon>
        <taxon>Rhodobacterales</taxon>
        <taxon>Paracoccaceae</taxon>
        <taxon>Pararhodobacter</taxon>
    </lineage>
</organism>
<keyword evidence="17" id="KW-1185">Reference proteome</keyword>
<feature type="binding site" evidence="14">
    <location>
        <position position="26"/>
    </location>
    <ligand>
        <name>Mg(2+)</name>
        <dbReference type="ChEBI" id="CHEBI:18420"/>
        <label>1</label>
    </ligand>
</feature>
<evidence type="ECO:0000313" key="17">
    <source>
        <dbReference type="Proteomes" id="UP000244810"/>
    </source>
</evidence>
<comment type="subunit">
    <text evidence="14 15">Homodimer.</text>
</comment>
<evidence type="ECO:0000256" key="4">
    <source>
        <dbReference type="ARBA" id="ARBA00004904"/>
    </source>
</evidence>
<sequence>MPPISDAIARLAAGQIVIVADDADRENEADLVVAAELCTVEQMAFIIRHGCGIVCVPLAAERAERLNLPSMVSANDAPLATAFTVSVDARRGLTTGIAASERCMTARMLADPTATAADFVRPGHMFPLVARNGGVLERPGHTEAAVDLCRLAGLSPVSVICELFNDDGTVMKGRQVDAFARRHDLALLHIRDIAAFRRGRSSEGGGPSMSALATA</sequence>
<dbReference type="Pfam" id="PF00926">
    <property type="entry name" value="DHBP_synthase"/>
    <property type="match status" value="1"/>
</dbReference>
<comment type="similarity">
    <text evidence="5">In the N-terminal section; belongs to the DHBP synthase family.</text>
</comment>
<dbReference type="RefSeq" id="WP_107751808.1">
    <property type="nucleotide sequence ID" value="NZ_QBKF01000005.1"/>
</dbReference>
<dbReference type="Gene3D" id="3.90.870.10">
    <property type="entry name" value="DHBP synthase"/>
    <property type="match status" value="1"/>
</dbReference>
<comment type="cofactor">
    <cofactor evidence="2">
        <name>Mn(2+)</name>
        <dbReference type="ChEBI" id="CHEBI:29035"/>
    </cofactor>
</comment>
<evidence type="ECO:0000256" key="11">
    <source>
        <dbReference type="ARBA" id="ARBA00022842"/>
    </source>
</evidence>
<dbReference type="GO" id="GO:0009231">
    <property type="term" value="P:riboflavin biosynthetic process"/>
    <property type="evidence" value="ECO:0007669"/>
    <property type="project" value="UniProtKB-UniRule"/>
</dbReference>
<feature type="site" description="Essential for catalytic activity" evidence="14">
    <location>
        <position position="162"/>
    </location>
</feature>
<evidence type="ECO:0000256" key="3">
    <source>
        <dbReference type="ARBA" id="ARBA00002284"/>
    </source>
</evidence>
<dbReference type="OrthoDB" id="9793111at2"/>
<feature type="binding site" evidence="14">
    <location>
        <position position="141"/>
    </location>
    <ligand>
        <name>Mg(2+)</name>
        <dbReference type="ChEBI" id="CHEBI:18420"/>
        <label>2</label>
    </ligand>
</feature>
<keyword evidence="13 14" id="KW-0456">Lyase</keyword>
<comment type="function">
    <text evidence="3 14 15">Catalyzes the conversion of D-ribulose 5-phosphate to formate and 3,4-dihydroxy-2-butanone 4-phosphate.</text>
</comment>
<dbReference type="AlphaFoldDB" id="A0A2T7UKX0"/>
<feature type="binding site" evidence="14">
    <location>
        <position position="30"/>
    </location>
    <ligand>
        <name>D-ribulose 5-phosphate</name>
        <dbReference type="ChEBI" id="CHEBI:58121"/>
    </ligand>
</feature>
<dbReference type="InterPro" id="IPR000422">
    <property type="entry name" value="DHBP_synthase_RibB"/>
</dbReference>
<dbReference type="GO" id="GO:0003935">
    <property type="term" value="F:GTP cyclohydrolase II activity"/>
    <property type="evidence" value="ECO:0007669"/>
    <property type="project" value="TreeGrafter"/>
</dbReference>
<dbReference type="GO" id="GO:0008686">
    <property type="term" value="F:3,4-dihydroxy-2-butanone-4-phosphate synthase activity"/>
    <property type="evidence" value="ECO:0007669"/>
    <property type="project" value="UniProtKB-UniRule"/>
</dbReference>
<dbReference type="Proteomes" id="UP000244810">
    <property type="component" value="Unassembled WGS sequence"/>
</dbReference>
<protein>
    <recommendedName>
        <fullName evidence="8 14">3,4-dihydroxy-2-butanone 4-phosphate synthase</fullName>
        <shortName evidence="14 15">DHBP synthase</shortName>
        <ecNumber evidence="7 14">4.1.99.12</ecNumber>
    </recommendedName>
</protein>
<name>A0A2T7UKX0_9RHOB</name>
<keyword evidence="9 14" id="KW-0686">Riboflavin biosynthesis</keyword>
<feature type="binding site" evidence="14">
    <location>
        <position position="26"/>
    </location>
    <ligand>
        <name>Mg(2+)</name>
        <dbReference type="ChEBI" id="CHEBI:18420"/>
        <label>2</label>
    </ligand>
</feature>
<comment type="similarity">
    <text evidence="14 15">Belongs to the DHBP synthase family.</text>
</comment>
<evidence type="ECO:0000256" key="7">
    <source>
        <dbReference type="ARBA" id="ARBA00012153"/>
    </source>
</evidence>
<keyword evidence="12 14" id="KW-0464">Manganese</keyword>
<keyword evidence="10 14" id="KW-0479">Metal-binding</keyword>
<comment type="catalytic activity">
    <reaction evidence="1 14 15">
        <text>D-ribulose 5-phosphate = (2S)-2-hydroxy-3-oxobutyl phosphate + formate + H(+)</text>
        <dbReference type="Rhea" id="RHEA:18457"/>
        <dbReference type="ChEBI" id="CHEBI:15378"/>
        <dbReference type="ChEBI" id="CHEBI:15740"/>
        <dbReference type="ChEBI" id="CHEBI:58121"/>
        <dbReference type="ChEBI" id="CHEBI:58830"/>
        <dbReference type="EC" id="4.1.99.12"/>
    </reaction>
</comment>
<feature type="binding site" evidence="14">
    <location>
        <begin position="25"/>
        <end position="26"/>
    </location>
    <ligand>
        <name>D-ribulose 5-phosphate</name>
        <dbReference type="ChEBI" id="CHEBI:58121"/>
    </ligand>
</feature>
<dbReference type="GO" id="GO:0030145">
    <property type="term" value="F:manganese ion binding"/>
    <property type="evidence" value="ECO:0007669"/>
    <property type="project" value="UniProtKB-UniRule"/>
</dbReference>
<dbReference type="InterPro" id="IPR017945">
    <property type="entry name" value="DHBP_synth_RibB-like_a/b_dom"/>
</dbReference>
<dbReference type="UniPathway" id="UPA00275">
    <property type="reaction ID" value="UER00399"/>
</dbReference>
<keyword evidence="11 14" id="KW-0460">Magnesium</keyword>
<reference evidence="16 17" key="1">
    <citation type="journal article" date="2011" name="Syst. Appl. Microbiol.">
        <title>Defluviimonas denitrificans gen. nov., sp. nov., and Pararhodobacter aggregans gen. nov., sp. nov., non-phototrophic Rhodobacteraceae from the biofilter of a marine aquaculture.</title>
        <authorList>
            <person name="Foesel B.U."/>
            <person name="Drake H.L."/>
            <person name="Schramm A."/>
        </authorList>
    </citation>
    <scope>NUCLEOTIDE SEQUENCE [LARGE SCALE GENOMIC DNA]</scope>
    <source>
        <strain evidence="16 17">D1-19</strain>
    </source>
</reference>
<evidence type="ECO:0000256" key="12">
    <source>
        <dbReference type="ARBA" id="ARBA00023211"/>
    </source>
</evidence>
<evidence type="ECO:0000256" key="6">
    <source>
        <dbReference type="ARBA" id="ARBA00008976"/>
    </source>
</evidence>
<gene>
    <name evidence="14 16" type="primary">ribB</name>
    <name evidence="16" type="ORF">DDE23_22335</name>
</gene>
<dbReference type="SUPFAM" id="SSF55821">
    <property type="entry name" value="YrdC/RibB"/>
    <property type="match status" value="1"/>
</dbReference>
<accession>A0A2T7UKX0</accession>
<dbReference type="GO" id="GO:0000287">
    <property type="term" value="F:magnesium ion binding"/>
    <property type="evidence" value="ECO:0007669"/>
    <property type="project" value="UniProtKB-UniRule"/>
</dbReference>
<evidence type="ECO:0000256" key="9">
    <source>
        <dbReference type="ARBA" id="ARBA00022619"/>
    </source>
</evidence>
<evidence type="ECO:0000313" key="16">
    <source>
        <dbReference type="EMBL" id="PVE45311.1"/>
    </source>
</evidence>
<evidence type="ECO:0000256" key="1">
    <source>
        <dbReference type="ARBA" id="ARBA00000141"/>
    </source>
</evidence>
<feature type="site" description="Essential for catalytic activity" evidence="14">
    <location>
        <position position="124"/>
    </location>
</feature>
<dbReference type="EMBL" id="QDDR01000016">
    <property type="protein sequence ID" value="PVE45311.1"/>
    <property type="molecule type" value="Genomic_DNA"/>
</dbReference>
<dbReference type="GO" id="GO:0005829">
    <property type="term" value="C:cytosol"/>
    <property type="evidence" value="ECO:0007669"/>
    <property type="project" value="TreeGrafter"/>
</dbReference>
<evidence type="ECO:0000256" key="13">
    <source>
        <dbReference type="ARBA" id="ARBA00023239"/>
    </source>
</evidence>
<comment type="pathway">
    <text evidence="4 14 15">Cofactor biosynthesis; riboflavin biosynthesis; 2-hydroxy-3-oxobutyl phosphate from D-ribulose 5-phosphate: step 1/1.</text>
</comment>
<comment type="caution">
    <text evidence="16">The sequence shown here is derived from an EMBL/GenBank/DDBJ whole genome shotgun (WGS) entry which is preliminary data.</text>
</comment>
<dbReference type="PANTHER" id="PTHR21327:SF18">
    <property type="entry name" value="3,4-DIHYDROXY-2-BUTANONE 4-PHOSPHATE SYNTHASE"/>
    <property type="match status" value="1"/>
</dbReference>
<comment type="cofactor">
    <cofactor evidence="14 15">
        <name>Mg(2+)</name>
        <dbReference type="ChEBI" id="CHEBI:18420"/>
    </cofactor>
    <cofactor evidence="14 15">
        <name>Mn(2+)</name>
        <dbReference type="ChEBI" id="CHEBI:29035"/>
    </cofactor>
    <text evidence="14 15">Binds 2 divalent metal cations per subunit. Magnesium or manganese.</text>
</comment>
<dbReference type="FunFam" id="3.90.870.10:FF:000001">
    <property type="entry name" value="Riboflavin biosynthesis protein RibBA"/>
    <property type="match status" value="1"/>
</dbReference>
<evidence type="ECO:0000256" key="2">
    <source>
        <dbReference type="ARBA" id="ARBA00001936"/>
    </source>
</evidence>
<proteinExistence type="inferred from homology"/>
<evidence type="ECO:0000256" key="10">
    <source>
        <dbReference type="ARBA" id="ARBA00022723"/>
    </source>
</evidence>
<evidence type="ECO:0000256" key="5">
    <source>
        <dbReference type="ARBA" id="ARBA00005520"/>
    </source>
</evidence>
<dbReference type="NCBIfam" id="TIGR00506">
    <property type="entry name" value="ribB"/>
    <property type="match status" value="1"/>
</dbReference>